<evidence type="ECO:0000256" key="1">
    <source>
        <dbReference type="SAM" id="Coils"/>
    </source>
</evidence>
<reference evidence="2 3" key="1">
    <citation type="journal article" date="2018" name="Genomics">
        <title>Molecular footprints of inshore aquatic adaptation in Indo-Pacific humpback dolphin (Sousa chinensis).</title>
        <authorList>
            <person name="Ming Y."/>
            <person name="Jian J."/>
            <person name="Yu F."/>
            <person name="Yu X."/>
            <person name="Wang J."/>
            <person name="Liu W."/>
        </authorList>
    </citation>
    <scope>NUCLEOTIDE SEQUENCE [LARGE SCALE GENOMIC DNA]</scope>
    <source>
        <strain evidence="2">MY-2018</strain>
        <tissue evidence="2">Skin</tissue>
    </source>
</reference>
<dbReference type="PANTHER" id="PTHR14817:SF2">
    <property type="entry name" value="COILED-COIL DOMAIN-CONTAINING PROTEIN 15"/>
    <property type="match status" value="1"/>
</dbReference>
<evidence type="ECO:0000313" key="2">
    <source>
        <dbReference type="EMBL" id="TEA38448.1"/>
    </source>
</evidence>
<dbReference type="AlphaFoldDB" id="A0A484GSC1"/>
<dbReference type="EMBL" id="QWLN02004798">
    <property type="protein sequence ID" value="TEA38448.1"/>
    <property type="molecule type" value="Genomic_DNA"/>
</dbReference>
<evidence type="ECO:0008006" key="4">
    <source>
        <dbReference type="Google" id="ProtNLM"/>
    </source>
</evidence>
<organism evidence="2 3">
    <name type="scientific">Sousa chinensis</name>
    <name type="common">Indo-pacific humpbacked dolphin</name>
    <name type="synonym">Steno chinensis</name>
    <dbReference type="NCBI Taxonomy" id="103600"/>
    <lineage>
        <taxon>Eukaryota</taxon>
        <taxon>Metazoa</taxon>
        <taxon>Chordata</taxon>
        <taxon>Craniata</taxon>
        <taxon>Vertebrata</taxon>
        <taxon>Euteleostomi</taxon>
        <taxon>Mammalia</taxon>
        <taxon>Eutheria</taxon>
        <taxon>Laurasiatheria</taxon>
        <taxon>Artiodactyla</taxon>
        <taxon>Whippomorpha</taxon>
        <taxon>Cetacea</taxon>
        <taxon>Odontoceti</taxon>
        <taxon>Delphinidae</taxon>
        <taxon>Sousa</taxon>
    </lineage>
</organism>
<comment type="caution">
    <text evidence="2">The sequence shown here is derived from an EMBL/GenBank/DDBJ whole genome shotgun (WGS) entry which is preliminary data.</text>
</comment>
<gene>
    <name evidence="2" type="ORF">DBR06_SOUSAS110335</name>
</gene>
<name>A0A484GSC1_SOUCH</name>
<feature type="coiled-coil region" evidence="1">
    <location>
        <begin position="158"/>
        <end position="192"/>
    </location>
</feature>
<feature type="coiled-coil region" evidence="1">
    <location>
        <begin position="67"/>
        <end position="94"/>
    </location>
</feature>
<feature type="coiled-coil region" evidence="1">
    <location>
        <begin position="752"/>
        <end position="779"/>
    </location>
</feature>
<dbReference type="InterPro" id="IPR037693">
    <property type="entry name" value="CCDC15"/>
</dbReference>
<dbReference type="GO" id="GO:0005813">
    <property type="term" value="C:centrosome"/>
    <property type="evidence" value="ECO:0007669"/>
    <property type="project" value="TreeGrafter"/>
</dbReference>
<sequence>MPGSMAPIKKLRNTTKLPLALNPLKSKDVLAVLAERNQAIVPVGAWVEPAPPDSSAVPASTSAYMIEEELREQLRKKQEALKRFQRQVKRRVNQQIRLRKKQQLQRSYEAAEKEGSIAMHSSDPANLTLKRTNVFPDHLNAAIGSARLPPSRKLEDGIEDRENQNELFQQQAQALSQTMKEARQRLASFKTVNKKNASVFPDDRKKNFPTQEKALCRKPSFTRINIGIRGEMPFEVHQGLLTLVDYQKFMEDQEPDTEESSSIKIDKKGKKNLSWGDQQDLLFEDKDIPFSTVQKVQFKNPLFAVMEEEEVRQLHQDVLPEAQDYLPEAPGDLLQTQGDLTGVCSVELEAQSVELRLGTQDIKLEGQAVEPKAQAVKTKTQSVMLKDQSVELEDGNIVLEVQDFLLQNQAFLPTDQHILPKDQNVLPKCQDQDFLPTDQHVLLKDQNVQPKCQDQDFLPRDQKANLKPPASVLIGRSREEVLPLDVHQDLLHRHQDQAFINGKKVRFKESYCDMTNEKGREDFSLAGYQYLPPKLQDQAFIRDQQLSSFMREERERDELTLGCHQNVKPKMQDQASPREQNKCIKQPSSFEKWEVERRVASEVPSPRNCGQASHNMTDERWRKELFLEHHEYVLHEIQDPGSTREQVGGEYQSGLNAEFQTPLALQSGVSQEEDKKERQKQYLRYRRLFMDIEREQVKEQQRQKEHRKKIEKIKKKKEQQRYAEEQRILRMNFHEEPYSGEKMSEILAQLQLEEGAREKQQKEKEHQRYVEALRAQIQEKMQLYNITLPALCCCGPDFWDAHPDTCANNCIFYKNHKAYTRALYSVINSCDIPEGNSTLRVAIHNFASAHRRTLKNL</sequence>
<dbReference type="Proteomes" id="UP000295264">
    <property type="component" value="Unassembled WGS sequence"/>
</dbReference>
<proteinExistence type="predicted"/>
<accession>A0A484GSC1</accession>
<keyword evidence="3" id="KW-1185">Reference proteome</keyword>
<protein>
    <recommendedName>
        <fullName evidence="4">Coiled-coil domain-containing protein 15</fullName>
    </recommendedName>
</protein>
<keyword evidence="1" id="KW-0175">Coiled coil</keyword>
<dbReference type="PANTHER" id="PTHR14817">
    <property type="entry name" value="COILED-COIL DOMAIN-CONTAINING PROTEIN 15"/>
    <property type="match status" value="1"/>
</dbReference>
<evidence type="ECO:0000313" key="3">
    <source>
        <dbReference type="Proteomes" id="UP000295264"/>
    </source>
</evidence>